<comment type="function">
    <text evidence="2 5">Catalyzes the epimerization of the C3' and C5'positions of dTDP-6-deoxy-D-xylo-4-hexulose, forming dTDP-6-deoxy-L-lyxo-4-hexulose.</text>
</comment>
<dbReference type="InterPro" id="IPR000888">
    <property type="entry name" value="RmlC-like"/>
</dbReference>
<dbReference type="Gene3D" id="2.60.120.10">
    <property type="entry name" value="Jelly Rolls"/>
    <property type="match status" value="1"/>
</dbReference>
<dbReference type="PANTHER" id="PTHR21047">
    <property type="entry name" value="DTDP-6-DEOXY-D-GLUCOSE-3,5 EPIMERASE"/>
    <property type="match status" value="1"/>
</dbReference>
<dbReference type="InterPro" id="IPR011051">
    <property type="entry name" value="RmlC_Cupin_sf"/>
</dbReference>
<protein>
    <recommendedName>
        <fullName evidence="4 5">dTDP-4-dehydrorhamnose 3,5-epimerase</fullName>
        <ecNumber evidence="3 5">5.1.3.13</ecNumber>
    </recommendedName>
    <alternativeName>
        <fullName evidence="5">Thymidine diphospho-4-keto-rhamnose 3,5-epimerase</fullName>
    </alternativeName>
</protein>
<dbReference type="CDD" id="cd00438">
    <property type="entry name" value="cupin_RmlC"/>
    <property type="match status" value="1"/>
</dbReference>
<dbReference type="GO" id="GO:0008830">
    <property type="term" value="F:dTDP-4-dehydrorhamnose 3,5-epimerase activity"/>
    <property type="evidence" value="ECO:0007669"/>
    <property type="project" value="UniProtKB-EC"/>
</dbReference>
<comment type="subunit">
    <text evidence="5">Homodimer.</text>
</comment>
<dbReference type="EC" id="5.1.3.13" evidence="3 5"/>
<accession>A0ABV7H0M4</accession>
<evidence type="ECO:0000256" key="5">
    <source>
        <dbReference type="RuleBase" id="RU364069"/>
    </source>
</evidence>
<dbReference type="NCBIfam" id="TIGR01221">
    <property type="entry name" value="rmlC"/>
    <property type="match status" value="1"/>
</dbReference>
<gene>
    <name evidence="6" type="primary">rfbC</name>
    <name evidence="6" type="ORF">ACFOGP_25005</name>
</gene>
<organism evidence="6 7">
    <name type="scientific">Psychromarinibacter halotolerans</name>
    <dbReference type="NCBI Taxonomy" id="1775175"/>
    <lineage>
        <taxon>Bacteria</taxon>
        <taxon>Pseudomonadati</taxon>
        <taxon>Pseudomonadota</taxon>
        <taxon>Alphaproteobacteria</taxon>
        <taxon>Rhodobacterales</taxon>
        <taxon>Paracoccaceae</taxon>
        <taxon>Psychromarinibacter</taxon>
    </lineage>
</organism>
<evidence type="ECO:0000256" key="4">
    <source>
        <dbReference type="ARBA" id="ARBA00019595"/>
    </source>
</evidence>
<name>A0ABV7H0M4_9RHOB</name>
<comment type="catalytic activity">
    <reaction evidence="1 5">
        <text>dTDP-4-dehydro-6-deoxy-alpha-D-glucose = dTDP-4-dehydro-beta-L-rhamnose</text>
        <dbReference type="Rhea" id="RHEA:16969"/>
        <dbReference type="ChEBI" id="CHEBI:57649"/>
        <dbReference type="ChEBI" id="CHEBI:62830"/>
        <dbReference type="EC" id="5.1.3.13"/>
    </reaction>
</comment>
<dbReference type="EMBL" id="JBHRTB010000010">
    <property type="protein sequence ID" value="MFC3146005.1"/>
    <property type="molecule type" value="Genomic_DNA"/>
</dbReference>
<dbReference type="SUPFAM" id="SSF51182">
    <property type="entry name" value="RmlC-like cupins"/>
    <property type="match status" value="1"/>
</dbReference>
<keyword evidence="5 6" id="KW-0413">Isomerase</keyword>
<dbReference type="Proteomes" id="UP001595632">
    <property type="component" value="Unassembled WGS sequence"/>
</dbReference>
<dbReference type="PANTHER" id="PTHR21047:SF2">
    <property type="entry name" value="THYMIDINE DIPHOSPHO-4-KETO-RHAMNOSE 3,5-EPIMERASE"/>
    <property type="match status" value="1"/>
</dbReference>
<dbReference type="RefSeq" id="WP_275635005.1">
    <property type="nucleotide sequence ID" value="NZ_JARGYD010000015.1"/>
</dbReference>
<evidence type="ECO:0000256" key="1">
    <source>
        <dbReference type="ARBA" id="ARBA00001298"/>
    </source>
</evidence>
<evidence type="ECO:0000256" key="2">
    <source>
        <dbReference type="ARBA" id="ARBA00001997"/>
    </source>
</evidence>
<comment type="caution">
    <text evidence="6">The sequence shown here is derived from an EMBL/GenBank/DDBJ whole genome shotgun (WGS) entry which is preliminary data.</text>
</comment>
<sequence length="191" mass="21285">MAEFKTTSLEGVYIITPRRFGDHRGFFSESYNERVFADAGIDIRFVQDNHSLSGTTGTVRGLHFQSPPHAQAKLVRCGRGRIFDVAVDIRRGSPTYGQWTGAELSFDNGRQLLIPEGFLHGFMTLEPDCEIVYKCSDFYAPECDGAVRWDDPDVGIEWPHTGADPVLSEKDAKAPALADFDTPFTYAEKVS</sequence>
<evidence type="ECO:0000313" key="7">
    <source>
        <dbReference type="Proteomes" id="UP001595632"/>
    </source>
</evidence>
<proteinExistence type="inferred from homology"/>
<reference evidence="7" key="1">
    <citation type="journal article" date="2019" name="Int. J. Syst. Evol. Microbiol.">
        <title>The Global Catalogue of Microorganisms (GCM) 10K type strain sequencing project: providing services to taxonomists for standard genome sequencing and annotation.</title>
        <authorList>
            <consortium name="The Broad Institute Genomics Platform"/>
            <consortium name="The Broad Institute Genome Sequencing Center for Infectious Disease"/>
            <person name="Wu L."/>
            <person name="Ma J."/>
        </authorList>
    </citation>
    <scope>NUCLEOTIDE SEQUENCE [LARGE SCALE GENOMIC DNA]</scope>
    <source>
        <strain evidence="7">KCTC 52366</strain>
    </source>
</reference>
<evidence type="ECO:0000256" key="3">
    <source>
        <dbReference type="ARBA" id="ARBA00012098"/>
    </source>
</evidence>
<dbReference type="Pfam" id="PF00908">
    <property type="entry name" value="dTDP_sugar_isom"/>
    <property type="match status" value="1"/>
</dbReference>
<keyword evidence="7" id="KW-1185">Reference proteome</keyword>
<comment type="similarity">
    <text evidence="5">Belongs to the dTDP-4-dehydrorhamnose 3,5-epimerase family.</text>
</comment>
<comment type="pathway">
    <text evidence="5">Carbohydrate biosynthesis; dTDP-L-rhamnose biosynthesis.</text>
</comment>
<dbReference type="InterPro" id="IPR014710">
    <property type="entry name" value="RmlC-like_jellyroll"/>
</dbReference>
<evidence type="ECO:0000313" key="6">
    <source>
        <dbReference type="EMBL" id="MFC3146005.1"/>
    </source>
</evidence>